<dbReference type="EMBL" id="QUAH01000001">
    <property type="protein sequence ID" value="RFT16893.1"/>
    <property type="molecule type" value="Genomic_DNA"/>
</dbReference>
<dbReference type="Proteomes" id="UP000257323">
    <property type="component" value="Unassembled WGS sequence"/>
</dbReference>
<organism evidence="1 2">
    <name type="scientific">Candidatus Saccharicenans subterraneus</name>
    <dbReference type="NCBI Taxonomy" id="2508984"/>
    <lineage>
        <taxon>Bacteria</taxon>
        <taxon>Candidatus Aminicenantota</taxon>
        <taxon>Candidatus Aminicenantia</taxon>
        <taxon>Candidatus Aminicenantales</taxon>
        <taxon>Candidatus Saccharicenantaceae</taxon>
        <taxon>Candidatus Saccharicenans</taxon>
    </lineage>
</organism>
<dbReference type="AlphaFoldDB" id="A0A3E2BQ36"/>
<gene>
    <name evidence="1" type="ORF">OP8BY_0835</name>
</gene>
<accession>A0A3E2BQ36</accession>
<name>A0A3E2BQ36_9BACT</name>
<sequence length="40" mass="4612">MEKSVAQRIVLICPVMIVTPSCFSQILPYPGQFLKNFFHQ</sequence>
<protein>
    <submittedName>
        <fullName evidence="1">Uncharacterized protein</fullName>
    </submittedName>
</protein>
<evidence type="ECO:0000313" key="2">
    <source>
        <dbReference type="Proteomes" id="UP000257323"/>
    </source>
</evidence>
<evidence type="ECO:0000313" key="1">
    <source>
        <dbReference type="EMBL" id="RFT16893.1"/>
    </source>
</evidence>
<comment type="caution">
    <text evidence="1">The sequence shown here is derived from an EMBL/GenBank/DDBJ whole genome shotgun (WGS) entry which is preliminary data.</text>
</comment>
<proteinExistence type="predicted"/>
<reference evidence="1 2" key="1">
    <citation type="submission" date="2018-08" db="EMBL/GenBank/DDBJ databases">
        <title>Genome analysis of the thermophilic bacterium of the candidate phylum Aminicenantes from deep subsurface aquifer revealed its physiology and ecological role.</title>
        <authorList>
            <person name="Kadnikov V.V."/>
            <person name="Mardanov A.V."/>
            <person name="Beletsky A.V."/>
            <person name="Karnachuk O.V."/>
            <person name="Ravin N.V."/>
        </authorList>
    </citation>
    <scope>NUCLEOTIDE SEQUENCE [LARGE SCALE GENOMIC DNA]</scope>
    <source>
        <strain evidence="1">BY38</strain>
    </source>
</reference>